<feature type="repeat" description="TPR" evidence="3">
    <location>
        <begin position="159"/>
        <end position="192"/>
    </location>
</feature>
<evidence type="ECO:0000313" key="5">
    <source>
        <dbReference type="Proteomes" id="UP001063350"/>
    </source>
</evidence>
<sequence>MASRQYAQAIATWTELLSLNPETPDIYYNLAKSYELSGQYPKALQAFQKHLASHPDSQETLRNLLKLQLQIFDLAGARASWEKLKSFPDDPDNLILHGDLLAAQERYLPATDEYRKALALDPGNQMALARLAIILLGQNKTAAAAAVYEQLAAQQPKSPEILLQMGNYWLLTGEREKADLFFQQALDQAPNNQHLQVQRAELFLEAGDYARAASIYKKLMEQAPQNRFYKKMELESLLLDEQFDQAESLLATLSPAENQDVDFLLLKGKYYLNTGEYLVAASQLELALEKEPRLPIAHYLLALAHLASGQNNLGQKSLITSLTQNSYFTAAELTLADYYYKTGEYDLALEHVQRIQEREPENARAFQIQGNIQLARKQYTDALTGLHKAFLLDSTLTGPVYYAGIISSTTGKPQQALALLQKLIDKEPSLADATLLYTRLLCQQGRQEEALKFLRQAQAQARNTAYLYHIYGLTLLSAGNQEEAVNAFEQALQANPEMKETYLQLFKLYPQHSEKLEQVLLQATSRIKNFEEAQIKLASYYNSTGQPEKAIGLLQEALSQRPDSPLLANNLAWLYLEHQPENIDETLRLATLAYDRLADNAAIADTLGWVYYKKNLPVRAGWLLEEAVGLEPDNPQILYHLAMVQLKQKQVAPARQNLLKAKTKTSDPLLRQTIEDLLQSLP</sequence>
<dbReference type="Pfam" id="PF13428">
    <property type="entry name" value="TPR_14"/>
    <property type="match status" value="1"/>
</dbReference>
<dbReference type="InterPro" id="IPR019734">
    <property type="entry name" value="TPR_rpt"/>
</dbReference>
<keyword evidence="2 3" id="KW-0802">TPR repeat</keyword>
<dbReference type="EMBL" id="AP024233">
    <property type="protein sequence ID" value="BCO07701.1"/>
    <property type="molecule type" value="Genomic_DNA"/>
</dbReference>
<dbReference type="PANTHER" id="PTHR45586:SF1">
    <property type="entry name" value="LIPOPOLYSACCHARIDE ASSEMBLY PROTEIN B"/>
    <property type="match status" value="1"/>
</dbReference>
<dbReference type="KEGG" id="ddu:GF1_00770"/>
<evidence type="ECO:0008006" key="6">
    <source>
        <dbReference type="Google" id="ProtNLM"/>
    </source>
</evidence>
<feature type="repeat" description="TPR" evidence="3">
    <location>
        <begin position="193"/>
        <end position="226"/>
    </location>
</feature>
<feature type="repeat" description="TPR" evidence="3">
    <location>
        <begin position="531"/>
        <end position="564"/>
    </location>
</feature>
<name>A0A915U874_9BACT</name>
<feature type="repeat" description="TPR" evidence="3">
    <location>
        <begin position="465"/>
        <end position="498"/>
    </location>
</feature>
<evidence type="ECO:0000256" key="2">
    <source>
        <dbReference type="ARBA" id="ARBA00022803"/>
    </source>
</evidence>
<evidence type="ECO:0000256" key="3">
    <source>
        <dbReference type="PROSITE-ProRule" id="PRU00339"/>
    </source>
</evidence>
<keyword evidence="1" id="KW-0677">Repeat</keyword>
<keyword evidence="5" id="KW-1185">Reference proteome</keyword>
<feature type="repeat" description="TPR" evidence="3">
    <location>
        <begin position="24"/>
        <end position="57"/>
    </location>
</feature>
<dbReference type="InterPro" id="IPR011990">
    <property type="entry name" value="TPR-like_helical_dom_sf"/>
</dbReference>
<dbReference type="PROSITE" id="PS50293">
    <property type="entry name" value="TPR_REGION"/>
    <property type="match status" value="1"/>
</dbReference>
<evidence type="ECO:0000256" key="1">
    <source>
        <dbReference type="ARBA" id="ARBA00022737"/>
    </source>
</evidence>
<dbReference type="SUPFAM" id="SSF48452">
    <property type="entry name" value="TPR-like"/>
    <property type="match status" value="4"/>
</dbReference>
<dbReference type="PROSITE" id="PS50005">
    <property type="entry name" value="TPR"/>
    <property type="match status" value="7"/>
</dbReference>
<dbReference type="AlphaFoldDB" id="A0A915U874"/>
<feature type="repeat" description="TPR" evidence="3">
    <location>
        <begin position="329"/>
        <end position="362"/>
    </location>
</feature>
<dbReference type="Proteomes" id="UP001063350">
    <property type="component" value="Chromosome"/>
</dbReference>
<evidence type="ECO:0000313" key="4">
    <source>
        <dbReference type="EMBL" id="BCO07701.1"/>
    </source>
</evidence>
<accession>A0A915U874</accession>
<gene>
    <name evidence="4" type="ORF">GF1_00770</name>
</gene>
<protein>
    <recommendedName>
        <fullName evidence="6">Tetratricopeptide repeat protein</fullName>
    </recommendedName>
</protein>
<dbReference type="PANTHER" id="PTHR45586">
    <property type="entry name" value="TPR REPEAT-CONTAINING PROTEIN PA4667"/>
    <property type="match status" value="1"/>
</dbReference>
<organism evidence="4 5">
    <name type="scientific">Desulfolithobacter dissulfuricans</name>
    <dbReference type="NCBI Taxonomy" id="2795293"/>
    <lineage>
        <taxon>Bacteria</taxon>
        <taxon>Pseudomonadati</taxon>
        <taxon>Thermodesulfobacteriota</taxon>
        <taxon>Desulfobulbia</taxon>
        <taxon>Desulfobulbales</taxon>
        <taxon>Desulfobulbaceae</taxon>
        <taxon>Desulfolithobacter</taxon>
    </lineage>
</organism>
<reference evidence="4" key="1">
    <citation type="submission" date="2020-12" db="EMBL/GenBank/DDBJ databases">
        <title>Desulfobium dissulfuricans gen. nov., sp. nov., a novel mesophilic, sulfate-reducing bacterium isolated from a deep-sea hydrothermal vent.</title>
        <authorList>
            <person name="Hashimoto Y."/>
            <person name="Tame A."/>
            <person name="Sawayama S."/>
            <person name="Miyazaki J."/>
            <person name="Takai K."/>
            <person name="Nakagawa S."/>
        </authorList>
    </citation>
    <scope>NUCLEOTIDE SEQUENCE</scope>
    <source>
        <strain evidence="4">GF1</strain>
    </source>
</reference>
<dbReference type="InterPro" id="IPR051012">
    <property type="entry name" value="CellSynth/LPSAsmb/PSIAsmb"/>
</dbReference>
<proteinExistence type="predicted"/>
<dbReference type="SMART" id="SM00028">
    <property type="entry name" value="TPR"/>
    <property type="match status" value="14"/>
</dbReference>
<dbReference type="Pfam" id="PF13432">
    <property type="entry name" value="TPR_16"/>
    <property type="match status" value="2"/>
</dbReference>
<dbReference type="Pfam" id="PF14559">
    <property type="entry name" value="TPR_19"/>
    <property type="match status" value="3"/>
</dbReference>
<feature type="repeat" description="TPR" evidence="3">
    <location>
        <begin position="91"/>
        <end position="124"/>
    </location>
</feature>
<dbReference type="Gene3D" id="1.25.40.10">
    <property type="entry name" value="Tetratricopeptide repeat domain"/>
    <property type="match status" value="4"/>
</dbReference>